<sequence>MTLRYNLTGSDRKRLVTAISEITGAPAKY</sequence>
<proteinExistence type="predicted"/>
<name>K1TK16_9ZZZZ</name>
<accession>K1TK16</accession>
<gene>
    <name evidence="1" type="ORF">LEA_09720</name>
</gene>
<reference evidence="1" key="1">
    <citation type="journal article" date="2013" name="Environ. Microbiol.">
        <title>Microbiota from the distal guts of lean and obese adolescents exhibit partial functional redundancy besides clear differences in community structure.</title>
        <authorList>
            <person name="Ferrer M."/>
            <person name="Ruiz A."/>
            <person name="Lanza F."/>
            <person name="Haange S.B."/>
            <person name="Oberbach A."/>
            <person name="Till H."/>
            <person name="Bargiela R."/>
            <person name="Campoy C."/>
            <person name="Segura M.T."/>
            <person name="Richter M."/>
            <person name="von Bergen M."/>
            <person name="Seifert J."/>
            <person name="Suarez A."/>
        </authorList>
    </citation>
    <scope>NUCLEOTIDE SEQUENCE</scope>
</reference>
<dbReference type="AlphaFoldDB" id="K1TK16"/>
<comment type="caution">
    <text evidence="1">The sequence shown here is derived from an EMBL/GenBank/DDBJ whole genome shotgun (WGS) entry which is preliminary data.</text>
</comment>
<organism evidence="1">
    <name type="scientific">human gut metagenome</name>
    <dbReference type="NCBI Taxonomy" id="408170"/>
    <lineage>
        <taxon>unclassified sequences</taxon>
        <taxon>metagenomes</taxon>
        <taxon>organismal metagenomes</taxon>
    </lineage>
</organism>
<protein>
    <submittedName>
        <fullName evidence="1">Uncharacterized protein</fullName>
    </submittedName>
</protein>
<evidence type="ECO:0000313" key="1">
    <source>
        <dbReference type="EMBL" id="EKC66625.1"/>
    </source>
</evidence>
<dbReference type="EMBL" id="AJWY01006521">
    <property type="protein sequence ID" value="EKC66625.1"/>
    <property type="molecule type" value="Genomic_DNA"/>
</dbReference>
<feature type="non-terminal residue" evidence="1">
    <location>
        <position position="29"/>
    </location>
</feature>